<dbReference type="AlphaFoldDB" id="A0A371J2B0"/>
<comment type="caution">
    <text evidence="1">The sequence shown here is derived from an EMBL/GenBank/DDBJ whole genome shotgun (WGS) entry which is preliminary data.</text>
</comment>
<gene>
    <name evidence="1" type="ORF">CHL78_012110</name>
</gene>
<evidence type="ECO:0000313" key="2">
    <source>
        <dbReference type="Proteomes" id="UP000215694"/>
    </source>
</evidence>
<dbReference type="Proteomes" id="UP000215694">
    <property type="component" value="Unassembled WGS sequence"/>
</dbReference>
<name>A0A371J2B0_9FIRM</name>
<keyword evidence="2" id="KW-1185">Reference proteome</keyword>
<proteinExistence type="predicted"/>
<organism evidence="1 2">
    <name type="scientific">Romboutsia weinsteinii</name>
    <dbReference type="NCBI Taxonomy" id="2020949"/>
    <lineage>
        <taxon>Bacteria</taxon>
        <taxon>Bacillati</taxon>
        <taxon>Bacillota</taxon>
        <taxon>Clostridia</taxon>
        <taxon>Peptostreptococcales</taxon>
        <taxon>Peptostreptococcaceae</taxon>
        <taxon>Romboutsia</taxon>
    </lineage>
</organism>
<protein>
    <submittedName>
        <fullName evidence="1">Uncharacterized protein</fullName>
    </submittedName>
</protein>
<dbReference type="RefSeq" id="WP_094367005.1">
    <property type="nucleotide sequence ID" value="NZ_NOJY02000020.1"/>
</dbReference>
<dbReference type="EMBL" id="NOJY02000020">
    <property type="protein sequence ID" value="RDY26808.1"/>
    <property type="molecule type" value="Genomic_DNA"/>
</dbReference>
<sequence>MNEAPFLISPSKPNPFLSSLKVPKGTFPIHLLIYEKEKRFLLIDIQVTELVKCLDRYSLVA</sequence>
<accession>A0A371J2B0</accession>
<evidence type="ECO:0000313" key="1">
    <source>
        <dbReference type="EMBL" id="RDY26808.1"/>
    </source>
</evidence>
<reference evidence="1 2" key="1">
    <citation type="journal article" date="2017" name="Genome Announc.">
        <title>Draft Genome Sequence of Romboutsia weinsteinii sp. nov. Strain CCRI-19649(T) Isolated from Surface Water.</title>
        <authorList>
            <person name="Maheux A.F."/>
            <person name="Boudreau D.K."/>
            <person name="Berube E."/>
            <person name="Boissinot M."/>
            <person name="Cantin P."/>
            <person name="Raymond F."/>
            <person name="Corbeil J."/>
            <person name="Omar R.F."/>
            <person name="Bergeron M.G."/>
        </authorList>
    </citation>
    <scope>NUCLEOTIDE SEQUENCE [LARGE SCALE GENOMIC DNA]</scope>
    <source>
        <strain evidence="1 2">CCRI-19649</strain>
    </source>
</reference>